<dbReference type="STRING" id="133385.A0A2T9YVI9"/>
<keyword evidence="4" id="KW-0464">Manganese</keyword>
<dbReference type="InterPro" id="IPR007865">
    <property type="entry name" value="Aminopep_P_N"/>
</dbReference>
<keyword evidence="2" id="KW-0479">Metal-binding</keyword>
<dbReference type="Gene3D" id="3.90.230.10">
    <property type="entry name" value="Creatinase/methionine aminopeptidase superfamily"/>
    <property type="match status" value="1"/>
</dbReference>
<proteinExistence type="predicted"/>
<protein>
    <recommendedName>
        <fullName evidence="5">Aminopeptidase P N-terminal domain-containing protein</fullName>
    </recommendedName>
</protein>
<dbReference type="SUPFAM" id="SSF53092">
    <property type="entry name" value="Creatinase/prolidase N-terminal domain"/>
    <property type="match status" value="1"/>
</dbReference>
<dbReference type="Pfam" id="PF05195">
    <property type="entry name" value="AMP_N"/>
    <property type="match status" value="1"/>
</dbReference>
<dbReference type="OrthoDB" id="10261878at2759"/>
<dbReference type="Gene3D" id="3.40.350.10">
    <property type="entry name" value="Creatinase/prolidase N-terminal domain"/>
    <property type="match status" value="1"/>
</dbReference>
<comment type="cofactor">
    <cofactor evidence="1">
        <name>Mn(2+)</name>
        <dbReference type="ChEBI" id="CHEBI:29035"/>
    </cofactor>
</comment>
<name>A0A2T9YVI9_9FUNG</name>
<dbReference type="Proteomes" id="UP000245383">
    <property type="component" value="Unassembled WGS sequence"/>
</dbReference>
<reference evidence="6 7" key="1">
    <citation type="journal article" date="2018" name="MBio">
        <title>Comparative Genomics Reveals the Core Gene Toolbox for the Fungus-Insect Symbiosis.</title>
        <authorList>
            <person name="Wang Y."/>
            <person name="Stata M."/>
            <person name="Wang W."/>
            <person name="Stajich J.E."/>
            <person name="White M.M."/>
            <person name="Moncalvo J.M."/>
        </authorList>
    </citation>
    <scope>NUCLEOTIDE SEQUENCE [LARGE SCALE GENOMIC DNA]</scope>
    <source>
        <strain evidence="6 7">SWE-8-4</strain>
    </source>
</reference>
<dbReference type="CDD" id="cd01087">
    <property type="entry name" value="Prolidase"/>
    <property type="match status" value="1"/>
</dbReference>
<evidence type="ECO:0000256" key="2">
    <source>
        <dbReference type="ARBA" id="ARBA00022723"/>
    </source>
</evidence>
<keyword evidence="3" id="KW-0378">Hydrolase</keyword>
<dbReference type="EMBL" id="MBFR01000036">
    <property type="protein sequence ID" value="PVU96296.1"/>
    <property type="molecule type" value="Genomic_DNA"/>
</dbReference>
<evidence type="ECO:0000313" key="7">
    <source>
        <dbReference type="Proteomes" id="UP000245383"/>
    </source>
</evidence>
<organism evidence="6 7">
    <name type="scientific">Smittium simulii</name>
    <dbReference type="NCBI Taxonomy" id="133385"/>
    <lineage>
        <taxon>Eukaryota</taxon>
        <taxon>Fungi</taxon>
        <taxon>Fungi incertae sedis</taxon>
        <taxon>Zoopagomycota</taxon>
        <taxon>Kickxellomycotina</taxon>
        <taxon>Harpellomycetes</taxon>
        <taxon>Harpellales</taxon>
        <taxon>Legeriomycetaceae</taxon>
        <taxon>Smittium</taxon>
    </lineage>
</organism>
<evidence type="ECO:0000313" key="6">
    <source>
        <dbReference type="EMBL" id="PVU96296.1"/>
    </source>
</evidence>
<keyword evidence="7" id="KW-1185">Reference proteome</keyword>
<dbReference type="GO" id="GO:0070006">
    <property type="term" value="F:metalloaminopeptidase activity"/>
    <property type="evidence" value="ECO:0007669"/>
    <property type="project" value="InterPro"/>
</dbReference>
<accession>A0A2T9YVI9</accession>
<comment type="caution">
    <text evidence="6">The sequence shown here is derived from an EMBL/GenBank/DDBJ whole genome shotgun (WGS) entry which is preliminary data.</text>
</comment>
<dbReference type="PANTHER" id="PTHR43226:SF1">
    <property type="entry name" value="XAA-PRO DIPEPTIDASE"/>
    <property type="match status" value="1"/>
</dbReference>
<dbReference type="GO" id="GO:0030145">
    <property type="term" value="F:manganese ion binding"/>
    <property type="evidence" value="ECO:0007669"/>
    <property type="project" value="InterPro"/>
</dbReference>
<dbReference type="GO" id="GO:0006508">
    <property type="term" value="P:proteolysis"/>
    <property type="evidence" value="ECO:0007669"/>
    <property type="project" value="TreeGrafter"/>
</dbReference>
<dbReference type="SMART" id="SM01011">
    <property type="entry name" value="AMP_N"/>
    <property type="match status" value="1"/>
</dbReference>
<feature type="domain" description="Aminopeptidase P N-terminal" evidence="5">
    <location>
        <begin position="4"/>
        <end position="132"/>
    </location>
</feature>
<dbReference type="InterPro" id="IPR000994">
    <property type="entry name" value="Pept_M24"/>
</dbReference>
<evidence type="ECO:0000259" key="5">
    <source>
        <dbReference type="SMART" id="SM01011"/>
    </source>
</evidence>
<gene>
    <name evidence="6" type="ORF">BB561_001262</name>
</gene>
<dbReference type="SUPFAM" id="SSF55920">
    <property type="entry name" value="Creatinase/aminopeptidase"/>
    <property type="match status" value="1"/>
</dbReference>
<dbReference type="PANTHER" id="PTHR43226">
    <property type="entry name" value="XAA-PRO AMINOPEPTIDASE 3"/>
    <property type="match status" value="1"/>
</dbReference>
<dbReference type="InterPro" id="IPR029149">
    <property type="entry name" value="Creatin/AminoP/Spt16_N"/>
</dbReference>
<sequence length="446" mass="49290">MPLINVAKHCSNIAKFLPSPGLIFVKGADVSIHPDSDTELNFMQDSNMTYISGVLEPGFSFLYDMFASKSILIAPYISPDEAVWVGSPPSLDQLKTFYGVDQAIYPKDIQPTLCNLNPSKIYKLDYQDSSLINTHKNIIDSSSLLSAIHEARVYKEPEEIEIMKKANYISGISHTEIMKKSYLGLSESAVYGKFVGDILAAGCEREAYTTIVGRGTNASTLHYIKNNAQLNSEHDLVLVDAGASYRGYASDITRTWPVGKKFTESARKIYQIVLDMQNAVIAAAKPHVKWEDMHILANSIAINGLLDLGILVGDLKEITESFVIGYFFPHGLGHFLGIDTHDCGGYPSGVERIDKPGIRYLRVRRDLLPGMVLTVEPGLYFVDGLIEEAKSKPEIAKFIDFEKVAQYNSVGGVRIEDNILITPEGNTNLTNVPKEIADIEAIRCTE</sequence>
<dbReference type="InterPro" id="IPR052433">
    <property type="entry name" value="X-Pro_dipept-like"/>
</dbReference>
<evidence type="ECO:0000256" key="1">
    <source>
        <dbReference type="ARBA" id="ARBA00001936"/>
    </source>
</evidence>
<dbReference type="InterPro" id="IPR036005">
    <property type="entry name" value="Creatinase/aminopeptidase-like"/>
</dbReference>
<evidence type="ECO:0000256" key="4">
    <source>
        <dbReference type="ARBA" id="ARBA00023211"/>
    </source>
</evidence>
<dbReference type="Pfam" id="PF00557">
    <property type="entry name" value="Peptidase_M24"/>
    <property type="match status" value="1"/>
</dbReference>
<dbReference type="AlphaFoldDB" id="A0A2T9YVI9"/>
<evidence type="ECO:0000256" key="3">
    <source>
        <dbReference type="ARBA" id="ARBA00022801"/>
    </source>
</evidence>